<reference evidence="1 2" key="1">
    <citation type="journal article" date="2019" name="Sci. Rep.">
        <title>Orb-weaving spider Araneus ventricosus genome elucidates the spidroin gene catalogue.</title>
        <authorList>
            <person name="Kono N."/>
            <person name="Nakamura H."/>
            <person name="Ohtoshi R."/>
            <person name="Moran D.A.P."/>
            <person name="Shinohara A."/>
            <person name="Yoshida Y."/>
            <person name="Fujiwara M."/>
            <person name="Mori M."/>
            <person name="Tomita M."/>
            <person name="Arakawa K."/>
        </authorList>
    </citation>
    <scope>NUCLEOTIDE SEQUENCE [LARGE SCALE GENOMIC DNA]</scope>
</reference>
<protein>
    <submittedName>
        <fullName evidence="1">Uncharacterized protein</fullName>
    </submittedName>
</protein>
<dbReference type="AlphaFoldDB" id="A0A4Y2L1I2"/>
<gene>
    <name evidence="1" type="ORF">AVEN_204072_1</name>
</gene>
<evidence type="ECO:0000313" key="1">
    <source>
        <dbReference type="EMBL" id="GBN08511.1"/>
    </source>
</evidence>
<keyword evidence="2" id="KW-1185">Reference proteome</keyword>
<evidence type="ECO:0000313" key="2">
    <source>
        <dbReference type="Proteomes" id="UP000499080"/>
    </source>
</evidence>
<comment type="caution">
    <text evidence="1">The sequence shown here is derived from an EMBL/GenBank/DDBJ whole genome shotgun (WGS) entry which is preliminary data.</text>
</comment>
<sequence>MENAGLFTNVQEKHITQVTGNNSSCTDYQCKQTTIRRLSHFSTFIFSNTNSQKVTCNDNNCTFNSAQLTSFLSRTADETLKSFPMDPRYYRSASNSLLARTADRTPKTFALPGDQHPSDIQALYLYTLPRQVVTSQGII</sequence>
<proteinExistence type="predicted"/>
<name>A0A4Y2L1I2_ARAVE</name>
<dbReference type="Proteomes" id="UP000499080">
    <property type="component" value="Unassembled WGS sequence"/>
</dbReference>
<dbReference type="EMBL" id="BGPR01116953">
    <property type="protein sequence ID" value="GBN08511.1"/>
    <property type="molecule type" value="Genomic_DNA"/>
</dbReference>
<organism evidence="1 2">
    <name type="scientific">Araneus ventricosus</name>
    <name type="common">Orbweaver spider</name>
    <name type="synonym">Epeira ventricosa</name>
    <dbReference type="NCBI Taxonomy" id="182803"/>
    <lineage>
        <taxon>Eukaryota</taxon>
        <taxon>Metazoa</taxon>
        <taxon>Ecdysozoa</taxon>
        <taxon>Arthropoda</taxon>
        <taxon>Chelicerata</taxon>
        <taxon>Arachnida</taxon>
        <taxon>Araneae</taxon>
        <taxon>Araneomorphae</taxon>
        <taxon>Entelegynae</taxon>
        <taxon>Araneoidea</taxon>
        <taxon>Araneidae</taxon>
        <taxon>Araneus</taxon>
    </lineage>
</organism>
<accession>A0A4Y2L1I2</accession>